<evidence type="ECO:0000313" key="2">
    <source>
        <dbReference type="Proteomes" id="UP000663856"/>
    </source>
</evidence>
<name>A0A816PJ94_9BILA</name>
<sequence length="146" mass="17141">MTVRCLYSRCIHHALCSNKIHIGITGEQLTWIKQERSMSTENSMVMIKLLIQFIKCIIKRKQIYTYITVKHLDHYRLLLIFFSDIIVNTTLIVDSDSAKQTETAIENLKKEITAQEILLPQRHRGLEQDSNKLIEQFFFVLNDDSK</sequence>
<evidence type="ECO:0000313" key="1">
    <source>
        <dbReference type="EMBL" id="CAF2049480.1"/>
    </source>
</evidence>
<dbReference type="Proteomes" id="UP000663856">
    <property type="component" value="Unassembled WGS sequence"/>
</dbReference>
<dbReference type="AlphaFoldDB" id="A0A816PJ94"/>
<reference evidence="1" key="1">
    <citation type="submission" date="2021-02" db="EMBL/GenBank/DDBJ databases">
        <authorList>
            <person name="Nowell W R."/>
        </authorList>
    </citation>
    <scope>NUCLEOTIDE SEQUENCE</scope>
</reference>
<accession>A0A816PJ94</accession>
<dbReference type="EMBL" id="CAJNRF010003308">
    <property type="protein sequence ID" value="CAF2049480.1"/>
    <property type="molecule type" value="Genomic_DNA"/>
</dbReference>
<organism evidence="1 2">
    <name type="scientific">Rotaria magnacalcarata</name>
    <dbReference type="NCBI Taxonomy" id="392030"/>
    <lineage>
        <taxon>Eukaryota</taxon>
        <taxon>Metazoa</taxon>
        <taxon>Spiralia</taxon>
        <taxon>Gnathifera</taxon>
        <taxon>Rotifera</taxon>
        <taxon>Eurotatoria</taxon>
        <taxon>Bdelloidea</taxon>
        <taxon>Philodinida</taxon>
        <taxon>Philodinidae</taxon>
        <taxon>Rotaria</taxon>
    </lineage>
</organism>
<proteinExistence type="predicted"/>
<protein>
    <submittedName>
        <fullName evidence="1">Uncharacterized protein</fullName>
    </submittedName>
</protein>
<comment type="caution">
    <text evidence="1">The sequence shown here is derived from an EMBL/GenBank/DDBJ whole genome shotgun (WGS) entry which is preliminary data.</text>
</comment>
<gene>
    <name evidence="1" type="ORF">WKI299_LOCUS9881</name>
</gene>